<protein>
    <submittedName>
        <fullName evidence="1">Uncharacterized protein</fullName>
    </submittedName>
</protein>
<gene>
    <name evidence="1" type="ORF">S12H4_08081</name>
</gene>
<evidence type="ECO:0000313" key="1">
    <source>
        <dbReference type="EMBL" id="GAI63094.1"/>
    </source>
</evidence>
<organism evidence="1">
    <name type="scientific">marine sediment metagenome</name>
    <dbReference type="NCBI Taxonomy" id="412755"/>
    <lineage>
        <taxon>unclassified sequences</taxon>
        <taxon>metagenomes</taxon>
        <taxon>ecological metagenomes</taxon>
    </lineage>
</organism>
<sequence>MVDNTVKPAKKYTLTLTKEEAELLANRLVPISPSDYSLQDYSKLRDLYGRLLHITLK</sequence>
<accession>X1S5N0</accession>
<dbReference type="AlphaFoldDB" id="X1S5N0"/>
<name>X1S5N0_9ZZZZ</name>
<proteinExistence type="predicted"/>
<dbReference type="EMBL" id="BARW01003078">
    <property type="protein sequence ID" value="GAI63094.1"/>
    <property type="molecule type" value="Genomic_DNA"/>
</dbReference>
<comment type="caution">
    <text evidence="1">The sequence shown here is derived from an EMBL/GenBank/DDBJ whole genome shotgun (WGS) entry which is preliminary data.</text>
</comment>
<reference evidence="1" key="1">
    <citation type="journal article" date="2014" name="Front. Microbiol.">
        <title>High frequency of phylogenetically diverse reductive dehalogenase-homologous genes in deep subseafloor sedimentary metagenomes.</title>
        <authorList>
            <person name="Kawai M."/>
            <person name="Futagami T."/>
            <person name="Toyoda A."/>
            <person name="Takaki Y."/>
            <person name="Nishi S."/>
            <person name="Hori S."/>
            <person name="Arai W."/>
            <person name="Tsubouchi T."/>
            <person name="Morono Y."/>
            <person name="Uchiyama I."/>
            <person name="Ito T."/>
            <person name="Fujiyama A."/>
            <person name="Inagaki F."/>
            <person name="Takami H."/>
        </authorList>
    </citation>
    <scope>NUCLEOTIDE SEQUENCE</scope>
    <source>
        <strain evidence="1">Expedition CK06-06</strain>
    </source>
</reference>